<keyword evidence="4" id="KW-0067">ATP-binding</keyword>
<evidence type="ECO:0000313" key="6">
    <source>
        <dbReference type="EMBL" id="KAG8480594.1"/>
    </source>
</evidence>
<dbReference type="AlphaFoldDB" id="A0A8J6CQ73"/>
<accession>A0A8J6CQ73</accession>
<dbReference type="GO" id="GO:0004386">
    <property type="term" value="F:helicase activity"/>
    <property type="evidence" value="ECO:0007669"/>
    <property type="project" value="UniProtKB-KW"/>
</dbReference>
<dbReference type="EMBL" id="JAHUZN010000010">
    <property type="protein sequence ID" value="KAG8480594.1"/>
    <property type="molecule type" value="Genomic_DNA"/>
</dbReference>
<comment type="caution">
    <text evidence="6">The sequence shown here is derived from an EMBL/GenBank/DDBJ whole genome shotgun (WGS) entry which is preliminary data.</text>
</comment>
<dbReference type="OrthoDB" id="1902637at2759"/>
<keyword evidence="3" id="KW-0347">Helicase</keyword>
<reference evidence="6 7" key="1">
    <citation type="journal article" date="2021" name="bioRxiv">
        <title>The Gossypium anomalum genome as a resource for cotton improvement and evolutionary analysis of hybrid incompatibility.</title>
        <authorList>
            <person name="Grover C.E."/>
            <person name="Yuan D."/>
            <person name="Arick M.A."/>
            <person name="Miller E.R."/>
            <person name="Hu G."/>
            <person name="Peterson D.G."/>
            <person name="Wendel J.F."/>
            <person name="Udall J.A."/>
        </authorList>
    </citation>
    <scope>NUCLEOTIDE SEQUENCE [LARGE SCALE GENOMIC DNA]</scope>
    <source>
        <strain evidence="6">JFW-Udall</strain>
        <tissue evidence="6">Leaf</tissue>
    </source>
</reference>
<dbReference type="InterPro" id="IPR027417">
    <property type="entry name" value="P-loop_NTPase"/>
</dbReference>
<dbReference type="Gene3D" id="3.40.50.300">
    <property type="entry name" value="P-loop containing nucleotide triphosphate hydrolases"/>
    <property type="match status" value="2"/>
</dbReference>
<dbReference type="GO" id="GO:0005524">
    <property type="term" value="F:ATP binding"/>
    <property type="evidence" value="ECO:0007669"/>
    <property type="project" value="UniProtKB-KW"/>
</dbReference>
<evidence type="ECO:0000256" key="1">
    <source>
        <dbReference type="ARBA" id="ARBA00022741"/>
    </source>
</evidence>
<evidence type="ECO:0008006" key="8">
    <source>
        <dbReference type="Google" id="ProtNLM"/>
    </source>
</evidence>
<proteinExistence type="predicted"/>
<evidence type="ECO:0000313" key="7">
    <source>
        <dbReference type="Proteomes" id="UP000701853"/>
    </source>
</evidence>
<keyword evidence="1" id="KW-0547">Nucleotide-binding</keyword>
<feature type="compositionally biased region" description="Basic residues" evidence="5">
    <location>
        <begin position="9"/>
        <end position="21"/>
    </location>
</feature>
<protein>
    <recommendedName>
        <fullName evidence="8">DEAD/DEAH box helicase domain-containing protein</fullName>
    </recommendedName>
</protein>
<keyword evidence="7" id="KW-1185">Reference proteome</keyword>
<evidence type="ECO:0000256" key="3">
    <source>
        <dbReference type="ARBA" id="ARBA00022806"/>
    </source>
</evidence>
<sequence length="655" mass="72270">MAKGDDAVRRKKNKAQRKKLNRKSDSSTVSARVASIIAAKKRRKAGKRRICQGMCFSLPTPDDPFNERLDKKDISRREPQKPKPSKLDCKVSAKRKDSVATKGSVLRHNVALKDEQEKSVTLINNMGKSRHIDSGKMEIQQDGKKVGLHGNQEQACKSSDFPSKYLILCLKAVEDTLYPDGTYNGEKGNRLFVNPWGIEFWKCYSAGKDILETSGSSSDFEQIAWIASTAADVISRREKEGHLFTGPFLLFIVPSKEKALKVRSLCKPLKAQGIHTVSLHPGASIDHQINGLQSCEPEFLVSTPERLLELVSLKAIDISGVSMLVIDGMESASGGCYLDTVKSVRQAISGKPHTLVFFNSFNNAYVPAVQSLLTGLVYRLSLNDSVASQSAGIIQSIHVCSSKEERTMKVPQPSCLSGILQSSPTDEDLKALKCKREVRWIIMERRGVETLSDSDNRLTLSLDGIQALDNAYSNQIIAQHLKVLYVVGKDNNIQKLVSAVKFKGYSISISSYLNSMESGNSLDCGSRMRPTVSIIDIENISCTDLGEYGVVIIPDFVLSIDDYLQILTRMARHTVNGVLHSFLTKDDSRHAGPLIEILEQCGQEVAEELRNLDKQSLFQDPPISLQVNCCTCSFADAALALTICKISRLCGHKEA</sequence>
<dbReference type="PANTHER" id="PTHR47960">
    <property type="entry name" value="DEAD-BOX ATP-DEPENDENT RNA HELICASE 50"/>
    <property type="match status" value="1"/>
</dbReference>
<dbReference type="SUPFAM" id="SSF52540">
    <property type="entry name" value="P-loop containing nucleoside triphosphate hydrolases"/>
    <property type="match status" value="1"/>
</dbReference>
<organism evidence="6 7">
    <name type="scientific">Gossypium anomalum</name>
    <dbReference type="NCBI Taxonomy" id="47600"/>
    <lineage>
        <taxon>Eukaryota</taxon>
        <taxon>Viridiplantae</taxon>
        <taxon>Streptophyta</taxon>
        <taxon>Embryophyta</taxon>
        <taxon>Tracheophyta</taxon>
        <taxon>Spermatophyta</taxon>
        <taxon>Magnoliopsida</taxon>
        <taxon>eudicotyledons</taxon>
        <taxon>Gunneridae</taxon>
        <taxon>Pentapetalae</taxon>
        <taxon>rosids</taxon>
        <taxon>malvids</taxon>
        <taxon>Malvales</taxon>
        <taxon>Malvaceae</taxon>
        <taxon>Malvoideae</taxon>
        <taxon>Gossypium</taxon>
    </lineage>
</organism>
<gene>
    <name evidence="6" type="ORF">CXB51_024530</name>
</gene>
<feature type="compositionally biased region" description="Basic and acidic residues" evidence="5">
    <location>
        <begin position="65"/>
        <end position="99"/>
    </location>
</feature>
<dbReference type="GO" id="GO:0016787">
    <property type="term" value="F:hydrolase activity"/>
    <property type="evidence" value="ECO:0007669"/>
    <property type="project" value="UniProtKB-KW"/>
</dbReference>
<evidence type="ECO:0000256" key="2">
    <source>
        <dbReference type="ARBA" id="ARBA00022801"/>
    </source>
</evidence>
<name>A0A8J6CQ73_9ROSI</name>
<evidence type="ECO:0000256" key="4">
    <source>
        <dbReference type="ARBA" id="ARBA00022840"/>
    </source>
</evidence>
<keyword evidence="2" id="KW-0378">Hydrolase</keyword>
<dbReference type="Proteomes" id="UP000701853">
    <property type="component" value="Chromosome 10"/>
</dbReference>
<evidence type="ECO:0000256" key="5">
    <source>
        <dbReference type="SAM" id="MobiDB-lite"/>
    </source>
</evidence>
<feature type="region of interest" description="Disordered" evidence="5">
    <location>
        <begin position="61"/>
        <end position="102"/>
    </location>
</feature>
<feature type="region of interest" description="Disordered" evidence="5">
    <location>
        <begin position="1"/>
        <end position="31"/>
    </location>
</feature>